<keyword evidence="9" id="KW-0732">Signal</keyword>
<keyword evidence="3" id="KW-0813">Transport</keyword>
<keyword evidence="4" id="KW-1134">Transmembrane beta strand</keyword>
<comment type="subcellular location">
    <subcellularLocation>
        <location evidence="1">Cell outer membrane</location>
    </subcellularLocation>
</comment>
<dbReference type="InterPro" id="IPR003423">
    <property type="entry name" value="OMP_efflux"/>
</dbReference>
<keyword evidence="5" id="KW-0812">Transmembrane</keyword>
<evidence type="ECO:0000256" key="1">
    <source>
        <dbReference type="ARBA" id="ARBA00004442"/>
    </source>
</evidence>
<evidence type="ECO:0000313" key="10">
    <source>
        <dbReference type="EMBL" id="WQD37136.1"/>
    </source>
</evidence>
<evidence type="ECO:0000256" key="3">
    <source>
        <dbReference type="ARBA" id="ARBA00022448"/>
    </source>
</evidence>
<keyword evidence="11" id="KW-1185">Reference proteome</keyword>
<feature type="signal peptide" evidence="9">
    <location>
        <begin position="1"/>
        <end position="22"/>
    </location>
</feature>
<evidence type="ECO:0000256" key="8">
    <source>
        <dbReference type="SAM" id="Coils"/>
    </source>
</evidence>
<gene>
    <name evidence="10" type="ORF">U0035_15810</name>
</gene>
<comment type="similarity">
    <text evidence="2">Belongs to the outer membrane factor (OMF) (TC 1.B.17) family.</text>
</comment>
<dbReference type="PANTHER" id="PTHR30026:SF20">
    <property type="entry name" value="OUTER MEMBRANE PROTEIN TOLC"/>
    <property type="match status" value="1"/>
</dbReference>
<accession>A0ABZ0W4X3</accession>
<sequence length="451" mass="50796">MIRIKIATVALLLFAFTQTTLSQQTHEFSLQQALDYAQKNNVQVKNALLDIELQQQVNREVTGSAFPQINASGDITDNLKLPISIIPAGTVFMPGTPPTTEDTRLAFGVKWSSMGGVSLSQILFDGQVFTGLQARRTLIDYKEKAAEVTAEQIRSVVAKIYYQLVLSKVQLALLDSNIALLQKNQHDTRIMYDNGFVEKLEIDKLEVQIANVKSQKIQALNAVNNGYLGLKVLMGMPLKDQLVLTDDLTDQDIREGILEESANFDYSQRRDFQAASLGLKLNEYDIQRYKRSKIPTLSLNGYWNQMTQANQFGNLFGSGSYWFPVSALTLKLNIPIFNGFATNSRIQQARIKLRQTENQVEALKLQIDQQRDSSINTFRTAITDMDYQKQNMALAERVYQQTKKKFEVGTGSQLEIENARVQLQSAQTNYFNSLYNAVSAKIDFLKASGKL</sequence>
<feature type="coiled-coil region" evidence="8">
    <location>
        <begin position="346"/>
        <end position="373"/>
    </location>
</feature>
<evidence type="ECO:0000256" key="4">
    <source>
        <dbReference type="ARBA" id="ARBA00022452"/>
    </source>
</evidence>
<evidence type="ECO:0000256" key="7">
    <source>
        <dbReference type="ARBA" id="ARBA00023237"/>
    </source>
</evidence>
<keyword evidence="7" id="KW-0998">Cell outer membrane</keyword>
<dbReference type="Pfam" id="PF02321">
    <property type="entry name" value="OEP"/>
    <property type="match status" value="1"/>
</dbReference>
<feature type="chain" id="PRO_5045584825" evidence="9">
    <location>
        <begin position="23"/>
        <end position="451"/>
    </location>
</feature>
<organism evidence="10 11">
    <name type="scientific">Niabella yanshanensis</name>
    <dbReference type="NCBI Taxonomy" id="577386"/>
    <lineage>
        <taxon>Bacteria</taxon>
        <taxon>Pseudomonadati</taxon>
        <taxon>Bacteroidota</taxon>
        <taxon>Chitinophagia</taxon>
        <taxon>Chitinophagales</taxon>
        <taxon>Chitinophagaceae</taxon>
        <taxon>Niabella</taxon>
    </lineage>
</organism>
<dbReference type="SUPFAM" id="SSF56954">
    <property type="entry name" value="Outer membrane efflux proteins (OEP)"/>
    <property type="match status" value="1"/>
</dbReference>
<dbReference type="Gene3D" id="1.20.1600.10">
    <property type="entry name" value="Outer membrane efflux proteins (OEP)"/>
    <property type="match status" value="1"/>
</dbReference>
<evidence type="ECO:0000256" key="9">
    <source>
        <dbReference type="SAM" id="SignalP"/>
    </source>
</evidence>
<dbReference type="EMBL" id="CP139960">
    <property type="protein sequence ID" value="WQD37136.1"/>
    <property type="molecule type" value="Genomic_DNA"/>
</dbReference>
<evidence type="ECO:0000256" key="6">
    <source>
        <dbReference type="ARBA" id="ARBA00023136"/>
    </source>
</evidence>
<dbReference type="RefSeq" id="WP_114791776.1">
    <property type="nucleotide sequence ID" value="NZ_CP139960.1"/>
</dbReference>
<protein>
    <submittedName>
        <fullName evidence="10">TolC family protein</fullName>
    </submittedName>
</protein>
<evidence type="ECO:0000256" key="2">
    <source>
        <dbReference type="ARBA" id="ARBA00007613"/>
    </source>
</evidence>
<keyword evidence="6" id="KW-0472">Membrane</keyword>
<evidence type="ECO:0000313" key="11">
    <source>
        <dbReference type="Proteomes" id="UP001325680"/>
    </source>
</evidence>
<evidence type="ECO:0000256" key="5">
    <source>
        <dbReference type="ARBA" id="ARBA00022692"/>
    </source>
</evidence>
<dbReference type="PANTHER" id="PTHR30026">
    <property type="entry name" value="OUTER MEMBRANE PROTEIN TOLC"/>
    <property type="match status" value="1"/>
</dbReference>
<dbReference type="InterPro" id="IPR051906">
    <property type="entry name" value="TolC-like"/>
</dbReference>
<keyword evidence="8" id="KW-0175">Coiled coil</keyword>
<name>A0ABZ0W4X3_9BACT</name>
<reference evidence="10 11" key="1">
    <citation type="submission" date="2023-12" db="EMBL/GenBank/DDBJ databases">
        <title>Genome sequencing and assembly of bacterial species from a model synthetic community.</title>
        <authorList>
            <person name="Hogle S.L."/>
        </authorList>
    </citation>
    <scope>NUCLEOTIDE SEQUENCE [LARGE SCALE GENOMIC DNA]</scope>
    <source>
        <strain evidence="10 11">HAMBI_3031</strain>
    </source>
</reference>
<dbReference type="Proteomes" id="UP001325680">
    <property type="component" value="Chromosome"/>
</dbReference>
<proteinExistence type="inferred from homology"/>